<evidence type="ECO:0000256" key="5">
    <source>
        <dbReference type="ARBA" id="ARBA00013958"/>
    </source>
</evidence>
<evidence type="ECO:0000256" key="10">
    <source>
        <dbReference type="ARBA" id="ARBA00022801"/>
    </source>
</evidence>
<evidence type="ECO:0000256" key="14">
    <source>
        <dbReference type="SAM" id="SignalP"/>
    </source>
</evidence>
<comment type="subcellular location">
    <subcellularLocation>
        <location evidence="2">Periplasm</location>
    </subcellularLocation>
</comment>
<dbReference type="InterPro" id="IPR001478">
    <property type="entry name" value="PDZ"/>
</dbReference>
<keyword evidence="12" id="KW-0346">Stress response</keyword>
<comment type="similarity">
    <text evidence="3">Belongs to the peptidase S1C family.</text>
</comment>
<dbReference type="SUPFAM" id="SSF50494">
    <property type="entry name" value="Trypsin-like serine proteases"/>
    <property type="match status" value="1"/>
</dbReference>
<keyword evidence="10 16" id="KW-0378">Hydrolase</keyword>
<evidence type="ECO:0000256" key="7">
    <source>
        <dbReference type="ARBA" id="ARBA00022729"/>
    </source>
</evidence>
<keyword evidence="11" id="KW-0720">Serine protease</keyword>
<dbReference type="GO" id="GO:0016787">
    <property type="term" value="F:hydrolase activity"/>
    <property type="evidence" value="ECO:0007669"/>
    <property type="project" value="UniProtKB-KW"/>
</dbReference>
<evidence type="ECO:0000256" key="2">
    <source>
        <dbReference type="ARBA" id="ARBA00004418"/>
    </source>
</evidence>
<evidence type="ECO:0000256" key="12">
    <source>
        <dbReference type="ARBA" id="ARBA00023016"/>
    </source>
</evidence>
<keyword evidence="8" id="KW-0677">Repeat</keyword>
<name>A0ABT0Q6R8_9RHOB</name>
<proteinExistence type="inferred from homology"/>
<organism evidence="16 17">
    <name type="scientific">Ruegeria spongiae</name>
    <dbReference type="NCBI Taxonomy" id="2942209"/>
    <lineage>
        <taxon>Bacteria</taxon>
        <taxon>Pseudomonadati</taxon>
        <taxon>Pseudomonadota</taxon>
        <taxon>Alphaproteobacteria</taxon>
        <taxon>Rhodobacterales</taxon>
        <taxon>Roseobacteraceae</taxon>
        <taxon>Ruegeria</taxon>
    </lineage>
</organism>
<dbReference type="InterPro" id="IPR036034">
    <property type="entry name" value="PDZ_sf"/>
</dbReference>
<keyword evidence="9" id="KW-0574">Periplasm</keyword>
<dbReference type="EMBL" id="JAMFMB010000030">
    <property type="protein sequence ID" value="MCL6285510.1"/>
    <property type="molecule type" value="Genomic_DNA"/>
</dbReference>
<dbReference type="InterPro" id="IPR041489">
    <property type="entry name" value="PDZ_6"/>
</dbReference>
<evidence type="ECO:0000256" key="1">
    <source>
        <dbReference type="ARBA" id="ARBA00001772"/>
    </source>
</evidence>
<keyword evidence="6" id="KW-0645">Protease</keyword>
<dbReference type="InterPro" id="IPR001940">
    <property type="entry name" value="Peptidase_S1C"/>
</dbReference>
<dbReference type="PANTHER" id="PTHR22939:SF130">
    <property type="entry name" value="PERIPLASMIC SERINE ENDOPROTEASE DEGP-LIKE-RELATED"/>
    <property type="match status" value="1"/>
</dbReference>
<sequence length="481" mass="49422">MSDRSHSGLPSNFSKWAGASALSALLLTGAALPAAADAVLADLVDEVSPSVVTILAKQKVQPQPANAPNPGATDPRFDEFFKRFDLPEGSFGGTPMPAPGPRSGLGSGFVLEEDGLIVTNHHVVEDADSITVRLSDDREYEAEVVGTDPLTDLAVLKIVVDEPLQAVTFGDSEIIRVGEDVVAVGNPFGLSSTVTTGIISAKGRNISAGPYAEFLQTDAAINKGNSGGPLFNMEGEVVGVNSAIYSPTGGSVGLGFAVTSNIVEDIVADLVDDGQVDRGWLGVSIQNVNPEIAAAMGLEDAQGALVSDVVKGSPSEGILKTGDIITTFNGSAVDDSSDLPRLVGGTQSGKASEITLIRDGKEQTMTVTLGAHQDSASAADVLTDKADDPKLGVTVAPLDQAARAEIGVGEDVNGVIIKSLAPDSPAAEAGLRAGDVIVRLGDQEIETPEALMSALQSEKTDPALLLINRSGSQIFVPVRIA</sequence>
<dbReference type="SMART" id="SM00228">
    <property type="entry name" value="PDZ"/>
    <property type="match status" value="2"/>
</dbReference>
<dbReference type="Proteomes" id="UP001203880">
    <property type="component" value="Unassembled WGS sequence"/>
</dbReference>
<dbReference type="InterPro" id="IPR009003">
    <property type="entry name" value="Peptidase_S1_PA"/>
</dbReference>
<feature type="domain" description="PDZ" evidence="15">
    <location>
        <begin position="380"/>
        <end position="481"/>
    </location>
</feature>
<evidence type="ECO:0000256" key="11">
    <source>
        <dbReference type="ARBA" id="ARBA00022825"/>
    </source>
</evidence>
<dbReference type="SUPFAM" id="SSF50156">
    <property type="entry name" value="PDZ domain-like"/>
    <property type="match status" value="2"/>
</dbReference>
<dbReference type="Pfam" id="PF17820">
    <property type="entry name" value="PDZ_6"/>
    <property type="match status" value="1"/>
</dbReference>
<feature type="domain" description="PDZ" evidence="15">
    <location>
        <begin position="270"/>
        <end position="337"/>
    </location>
</feature>
<evidence type="ECO:0000313" key="17">
    <source>
        <dbReference type="Proteomes" id="UP001203880"/>
    </source>
</evidence>
<feature type="signal peptide" evidence="14">
    <location>
        <begin position="1"/>
        <end position="36"/>
    </location>
</feature>
<evidence type="ECO:0000256" key="13">
    <source>
        <dbReference type="ARBA" id="ARBA00032850"/>
    </source>
</evidence>
<dbReference type="Gene3D" id="2.40.10.120">
    <property type="match status" value="1"/>
</dbReference>
<dbReference type="PROSITE" id="PS50106">
    <property type="entry name" value="PDZ"/>
    <property type="match status" value="2"/>
</dbReference>
<evidence type="ECO:0000259" key="15">
    <source>
        <dbReference type="PROSITE" id="PS50106"/>
    </source>
</evidence>
<evidence type="ECO:0000313" key="16">
    <source>
        <dbReference type="EMBL" id="MCL6285510.1"/>
    </source>
</evidence>
<keyword evidence="17" id="KW-1185">Reference proteome</keyword>
<evidence type="ECO:0000256" key="4">
    <source>
        <dbReference type="ARBA" id="ARBA00013035"/>
    </source>
</evidence>
<evidence type="ECO:0000256" key="8">
    <source>
        <dbReference type="ARBA" id="ARBA00022737"/>
    </source>
</evidence>
<dbReference type="CDD" id="cd10839">
    <property type="entry name" value="cpPDZ1_DegP-like"/>
    <property type="match status" value="1"/>
</dbReference>
<keyword evidence="7 14" id="KW-0732">Signal</keyword>
<accession>A0ABT0Q6R8</accession>
<dbReference type="NCBIfam" id="TIGR02037">
    <property type="entry name" value="degP_htrA_DO"/>
    <property type="match status" value="1"/>
</dbReference>
<reference evidence="16" key="1">
    <citation type="submission" date="2022-05" db="EMBL/GenBank/DDBJ databases">
        <authorList>
            <person name="Park J.-S."/>
        </authorList>
    </citation>
    <scope>NUCLEOTIDE SEQUENCE</scope>
    <source>
        <strain evidence="16">2012CJ41-6</strain>
    </source>
</reference>
<dbReference type="Gene3D" id="2.30.42.10">
    <property type="match status" value="2"/>
</dbReference>
<dbReference type="EC" id="3.4.21.107" evidence="4"/>
<dbReference type="PRINTS" id="PR00834">
    <property type="entry name" value="PROTEASES2C"/>
</dbReference>
<protein>
    <recommendedName>
        <fullName evidence="5">Probable periplasmic serine endoprotease DegP-like</fullName>
        <ecNumber evidence="4">3.4.21.107</ecNumber>
    </recommendedName>
    <alternativeName>
        <fullName evidence="13">Protease Do</fullName>
    </alternativeName>
</protein>
<dbReference type="PANTHER" id="PTHR22939">
    <property type="entry name" value="SERINE PROTEASE FAMILY S1C HTRA-RELATED"/>
    <property type="match status" value="1"/>
</dbReference>
<gene>
    <name evidence="16" type="ORF">M3P21_18425</name>
</gene>
<comment type="caution">
    <text evidence="16">The sequence shown here is derived from an EMBL/GenBank/DDBJ whole genome shotgun (WGS) entry which is preliminary data.</text>
</comment>
<dbReference type="RefSeq" id="WP_249712371.1">
    <property type="nucleotide sequence ID" value="NZ_JAMFMB010000030.1"/>
</dbReference>
<comment type="catalytic activity">
    <reaction evidence="1">
        <text>Acts on substrates that are at least partially unfolded. The cleavage site P1 residue is normally between a pair of hydrophobic residues, such as Val-|-Val.</text>
        <dbReference type="EC" id="3.4.21.107"/>
    </reaction>
</comment>
<evidence type="ECO:0000256" key="9">
    <source>
        <dbReference type="ARBA" id="ARBA00022764"/>
    </source>
</evidence>
<evidence type="ECO:0000256" key="6">
    <source>
        <dbReference type="ARBA" id="ARBA00022670"/>
    </source>
</evidence>
<dbReference type="Pfam" id="PF13180">
    <property type="entry name" value="PDZ_2"/>
    <property type="match status" value="1"/>
</dbReference>
<feature type="chain" id="PRO_5045248241" description="Probable periplasmic serine endoprotease DegP-like" evidence="14">
    <location>
        <begin position="37"/>
        <end position="481"/>
    </location>
</feature>
<dbReference type="Pfam" id="PF13365">
    <property type="entry name" value="Trypsin_2"/>
    <property type="match status" value="1"/>
</dbReference>
<dbReference type="InterPro" id="IPR011782">
    <property type="entry name" value="Pept_S1C_Do"/>
</dbReference>
<evidence type="ECO:0000256" key="3">
    <source>
        <dbReference type="ARBA" id="ARBA00010541"/>
    </source>
</evidence>